<dbReference type="EC" id="2.1.1.37" evidence="1"/>
<keyword evidence="4 5" id="KW-0949">S-adenosyl-L-methionine</keyword>
<dbReference type="PANTHER" id="PTHR10629">
    <property type="entry name" value="CYTOSINE-SPECIFIC METHYLTRANSFERASE"/>
    <property type="match status" value="1"/>
</dbReference>
<dbReference type="InterPro" id="IPR050390">
    <property type="entry name" value="C5-Methyltransferase"/>
</dbReference>
<evidence type="ECO:0000313" key="7">
    <source>
        <dbReference type="EMBL" id="KAL2042626.1"/>
    </source>
</evidence>
<dbReference type="SUPFAM" id="SSF53335">
    <property type="entry name" value="S-adenosyl-L-methionine-dependent methyltransferases"/>
    <property type="match status" value="1"/>
</dbReference>
<feature type="region of interest" description="Disordered" evidence="6">
    <location>
        <begin position="581"/>
        <end position="663"/>
    </location>
</feature>
<dbReference type="InterPro" id="IPR029063">
    <property type="entry name" value="SAM-dependent_MTases_sf"/>
</dbReference>
<gene>
    <name evidence="7" type="ORF">N7G274_004385</name>
</gene>
<keyword evidence="3 5" id="KW-0808">Transferase</keyword>
<protein>
    <recommendedName>
        <fullName evidence="1">DNA (cytosine-5-)-methyltransferase</fullName>
        <ecNumber evidence="1">2.1.1.37</ecNumber>
    </recommendedName>
</protein>
<feature type="active site" evidence="5">
    <location>
        <position position="941"/>
    </location>
</feature>
<feature type="compositionally biased region" description="Basic and acidic residues" evidence="6">
    <location>
        <begin position="605"/>
        <end position="627"/>
    </location>
</feature>
<sequence>MNQTSHARDQCVVVIDGDDDVMQDHPTGVAMTSGVSQNHPRGEIGSEHQPAYRSVHPKHPPQPVSQTLVGQPLPQLPLVNYFAPTWKFPPPESGFLSARCASTVVSANHNSLTNAQETSGIMLAPNPTSSETRIPQLPQPPMIYGATNDDDFMNENEVSAWVAQLNENEARRLSATPLTSRLATRRNSSVIISRNLAIIAPFASLDEFDHDGIRLFPRVYVELKDGDFMKIAHIVKDTRTAEITLRGFIFRRTRVMNGVLDRKLNEVCWIIHIDDDDSRDHNIQGLETVSVTEVVKRRKIRMTNLSFPALSFRDDKHKDTEETVENDRVLVCRYKYLCFYPNAKARNLNAWCEKAFHRLRADDCDKRTDNNIDDEDLRTIWRGETFPGGAQEGWMPGEKEFLRQEAVSNKGIISWQSLKIPGGTDFPPGDPMKRGGVGTLLRKMTPRAAICANPAPNPGIISDESPDSSLVVASDADDEVEEVASSPSSSTCAQQQRSHRHKLRIPLTALDDWLDPSDDDSDEFPGMMHALNRRLRESSIQAQRSGRMSPPVIEFDARVKRTSRSGIYEKRYECKITETYIPKPGSENKKRKAKHSFGSSVGPRKRVDVRLRTTPDHRSMNGAREDSVASFRPRSSLYKLHEVRPSDSDRTLGRSQSEDSVEEMCTPTRARGFGTVRSDLPSPLSLRGNGSKIPICPSNTDLALPFKIPRSLSPSPGQERLIVGNEDNVIDLTRPRPRQQSAFSTRFQRSCMSRQPDACASSQSRPDHPTKAYETSSSLHGFSHPRISYNDPSSNNQRMSLGARLPLPKSSCGSLVRAYRHSPRARGSSARPSSKETDGLQVQFQSTALPQALVKQECREPSKENQRRYTFGDCFCGAGGMSRGATNAGLCIKWGFDFNLSACQTYALNFIGTSIYNVWANEFSEAKGDHRVDICHLSPPCQYFSDAHTWEGKDDEMNTATLFAIFNLLEKAKPRVVTLEQTSGLIRRHPIFFNAVINMFTSRGFSVRWRVLNCADFGLPQRRMRVFIIASCPGEALPPFPKPTHSAHPNKTGLKPWTTINEAISKIPNGWANHDVHLAKERDSSPQSGDKIATCVTTNGGNIYHPSGKRDYTHREFACLQSFPLAHKFGGSGIKKQIGNAVPPAVATVLLLEVKRALLKADGLL</sequence>
<evidence type="ECO:0000256" key="4">
    <source>
        <dbReference type="ARBA" id="ARBA00022691"/>
    </source>
</evidence>
<dbReference type="Gene3D" id="3.40.50.150">
    <property type="entry name" value="Vaccinia Virus protein VP39"/>
    <property type="match status" value="1"/>
</dbReference>
<dbReference type="EMBL" id="JBEFKJ010000013">
    <property type="protein sequence ID" value="KAL2042626.1"/>
    <property type="molecule type" value="Genomic_DNA"/>
</dbReference>
<dbReference type="PANTHER" id="PTHR10629:SF52">
    <property type="entry name" value="DNA (CYTOSINE-5)-METHYLTRANSFERASE 1"/>
    <property type="match status" value="1"/>
</dbReference>
<feature type="region of interest" description="Disordered" evidence="6">
    <location>
        <begin position="819"/>
        <end position="839"/>
    </location>
</feature>
<evidence type="ECO:0000256" key="2">
    <source>
        <dbReference type="ARBA" id="ARBA00022603"/>
    </source>
</evidence>
<evidence type="ECO:0000256" key="1">
    <source>
        <dbReference type="ARBA" id="ARBA00011975"/>
    </source>
</evidence>
<feature type="region of interest" description="Disordered" evidence="6">
    <location>
        <begin position="754"/>
        <end position="796"/>
    </location>
</feature>
<feature type="region of interest" description="Disordered" evidence="6">
    <location>
        <begin position="32"/>
        <end position="64"/>
    </location>
</feature>
<evidence type="ECO:0000313" key="8">
    <source>
        <dbReference type="Proteomes" id="UP001590950"/>
    </source>
</evidence>
<evidence type="ECO:0000256" key="6">
    <source>
        <dbReference type="SAM" id="MobiDB-lite"/>
    </source>
</evidence>
<feature type="compositionally biased region" description="Basic and acidic residues" evidence="6">
    <location>
        <begin position="639"/>
        <end position="652"/>
    </location>
</feature>
<name>A0ABR4AB02_9LECA</name>
<dbReference type="InterPro" id="IPR001525">
    <property type="entry name" value="C5_MeTfrase"/>
</dbReference>
<evidence type="ECO:0000256" key="5">
    <source>
        <dbReference type="PROSITE-ProRule" id="PRU01016"/>
    </source>
</evidence>
<proteinExistence type="inferred from homology"/>
<dbReference type="InterPro" id="IPR031303">
    <property type="entry name" value="C5_meth_CS"/>
</dbReference>
<dbReference type="PROSITE" id="PS00095">
    <property type="entry name" value="C5_MTASE_2"/>
    <property type="match status" value="1"/>
</dbReference>
<keyword evidence="2 5" id="KW-0489">Methyltransferase</keyword>
<evidence type="ECO:0000256" key="3">
    <source>
        <dbReference type="ARBA" id="ARBA00022679"/>
    </source>
</evidence>
<dbReference type="PROSITE" id="PS51679">
    <property type="entry name" value="SAM_MT_C5"/>
    <property type="match status" value="1"/>
</dbReference>
<reference evidence="7 8" key="1">
    <citation type="submission" date="2024-09" db="EMBL/GenBank/DDBJ databases">
        <title>Rethinking Asexuality: The Enigmatic Case of Functional Sexual Genes in Lepraria (Stereocaulaceae).</title>
        <authorList>
            <person name="Doellman M."/>
            <person name="Sun Y."/>
            <person name="Barcenas-Pena A."/>
            <person name="Lumbsch H.T."/>
            <person name="Grewe F."/>
        </authorList>
    </citation>
    <scope>NUCLEOTIDE SEQUENCE [LARGE SCALE GENOMIC DNA]</scope>
    <source>
        <strain evidence="7 8">Mercado 3170</strain>
    </source>
</reference>
<comment type="similarity">
    <text evidence="5">Belongs to the class I-like SAM-binding methyltransferase superfamily. C5-methyltransferase family.</text>
</comment>
<organism evidence="7 8">
    <name type="scientific">Stereocaulon virgatum</name>
    <dbReference type="NCBI Taxonomy" id="373712"/>
    <lineage>
        <taxon>Eukaryota</taxon>
        <taxon>Fungi</taxon>
        <taxon>Dikarya</taxon>
        <taxon>Ascomycota</taxon>
        <taxon>Pezizomycotina</taxon>
        <taxon>Lecanoromycetes</taxon>
        <taxon>OSLEUM clade</taxon>
        <taxon>Lecanoromycetidae</taxon>
        <taxon>Lecanorales</taxon>
        <taxon>Lecanorineae</taxon>
        <taxon>Stereocaulaceae</taxon>
        <taxon>Stereocaulon</taxon>
    </lineage>
</organism>
<dbReference type="Proteomes" id="UP001590950">
    <property type="component" value="Unassembled WGS sequence"/>
</dbReference>
<comment type="caution">
    <text evidence="7">The sequence shown here is derived from an EMBL/GenBank/DDBJ whole genome shotgun (WGS) entry which is preliminary data.</text>
</comment>
<dbReference type="Pfam" id="PF00145">
    <property type="entry name" value="DNA_methylase"/>
    <property type="match status" value="1"/>
</dbReference>
<dbReference type="PRINTS" id="PR00105">
    <property type="entry name" value="C5METTRFRASE"/>
</dbReference>
<accession>A0ABR4AB02</accession>
<keyword evidence="8" id="KW-1185">Reference proteome</keyword>